<gene>
    <name evidence="4" type="ORF">MNOR_LOCUS32962</name>
</gene>
<dbReference type="InterPro" id="IPR001496">
    <property type="entry name" value="SOCS_box"/>
</dbReference>
<accession>A0AAV2S6J1</accession>
<dbReference type="InterPro" id="IPR036036">
    <property type="entry name" value="SOCS_box-like_dom_sf"/>
</dbReference>
<organism evidence="4 5">
    <name type="scientific">Meganyctiphanes norvegica</name>
    <name type="common">Northern krill</name>
    <name type="synonym">Thysanopoda norvegica</name>
    <dbReference type="NCBI Taxonomy" id="48144"/>
    <lineage>
        <taxon>Eukaryota</taxon>
        <taxon>Metazoa</taxon>
        <taxon>Ecdysozoa</taxon>
        <taxon>Arthropoda</taxon>
        <taxon>Crustacea</taxon>
        <taxon>Multicrustacea</taxon>
        <taxon>Malacostraca</taxon>
        <taxon>Eumalacostraca</taxon>
        <taxon>Eucarida</taxon>
        <taxon>Euphausiacea</taxon>
        <taxon>Euphausiidae</taxon>
        <taxon>Meganyctiphanes</taxon>
    </lineage>
</organism>
<keyword evidence="5" id="KW-1185">Reference proteome</keyword>
<feature type="region of interest" description="Disordered" evidence="1">
    <location>
        <begin position="191"/>
        <end position="226"/>
    </location>
</feature>
<sequence>MSEGCKAKPWYKMGRGSTIGVLQCVSQLTTRKVSSLYSKSINDKILPLLIIFVIVMESIWNTWVAAIHVGPAVHAVSCAGVPKIPVIIKNMLRLGNSWICAITKSHNRVQEDVETDAADATPDYNAMQRRGGGAAGVGGGALGGGLLGPRLLGAAVGDAAPPTPPNDELGEENIRQSLQNQQIRAALLFNEAAPNGRRETSEERQAEVNGRHDRLEANRRSGVQQSNVDNLEVEEEMRRGEPLGGLQRHQLPPVLPNADSYGLESIIVGDHLMTSRGLVPKSVLQPTPYVITAPSGRKITLKRDNILPTDEGSRIGVIYLPRGHLAEMHYVINGEDQGAFTKKLPYKDVPLYAVVDVYGTTKQVRIIQLYQLYGVASLKSACRDTILKHIAQHGVNSLPLPRRLKDYLLFESI</sequence>
<keyword evidence="2" id="KW-0472">Membrane</keyword>
<dbReference type="GO" id="GO:0035556">
    <property type="term" value="P:intracellular signal transduction"/>
    <property type="evidence" value="ECO:0007669"/>
    <property type="project" value="InterPro"/>
</dbReference>
<evidence type="ECO:0000256" key="1">
    <source>
        <dbReference type="SAM" id="MobiDB-lite"/>
    </source>
</evidence>
<protein>
    <recommendedName>
        <fullName evidence="3">SOCS box domain-containing protein</fullName>
    </recommendedName>
</protein>
<dbReference type="AlphaFoldDB" id="A0AAV2S6J1"/>
<dbReference type="GO" id="GO:0061630">
    <property type="term" value="F:ubiquitin protein ligase activity"/>
    <property type="evidence" value="ECO:0007669"/>
    <property type="project" value="TreeGrafter"/>
</dbReference>
<keyword evidence="2" id="KW-1133">Transmembrane helix</keyword>
<dbReference type="Gene3D" id="2.60.120.920">
    <property type="match status" value="1"/>
</dbReference>
<dbReference type="Pfam" id="PF07177">
    <property type="entry name" value="Neuralized"/>
    <property type="match status" value="1"/>
</dbReference>
<keyword evidence="2" id="KW-0812">Transmembrane</keyword>
<dbReference type="InterPro" id="IPR043136">
    <property type="entry name" value="B30.2/SPRY_sf"/>
</dbReference>
<feature type="domain" description="SOCS box" evidence="3">
    <location>
        <begin position="375"/>
        <end position="413"/>
    </location>
</feature>
<dbReference type="PANTHER" id="PTHR12429:SF8">
    <property type="entry name" value="NEURALIZED-LIKE PROTEIN 2"/>
    <property type="match status" value="1"/>
</dbReference>
<dbReference type="InterPro" id="IPR006573">
    <property type="entry name" value="NHR_dom"/>
</dbReference>
<feature type="non-terminal residue" evidence="4">
    <location>
        <position position="413"/>
    </location>
</feature>
<dbReference type="Proteomes" id="UP001497623">
    <property type="component" value="Unassembled WGS sequence"/>
</dbReference>
<feature type="transmembrane region" description="Helical" evidence="2">
    <location>
        <begin position="45"/>
        <end position="63"/>
    </location>
</feature>
<dbReference type="PANTHER" id="PTHR12429">
    <property type="entry name" value="NEURALIZED"/>
    <property type="match status" value="1"/>
</dbReference>
<evidence type="ECO:0000259" key="3">
    <source>
        <dbReference type="PROSITE" id="PS50225"/>
    </source>
</evidence>
<dbReference type="PROSITE" id="PS50225">
    <property type="entry name" value="SOCS"/>
    <property type="match status" value="1"/>
</dbReference>
<proteinExistence type="predicted"/>
<feature type="compositionally biased region" description="Basic and acidic residues" evidence="1">
    <location>
        <begin position="196"/>
        <end position="219"/>
    </location>
</feature>
<name>A0AAV2S6J1_MEGNR</name>
<comment type="caution">
    <text evidence="4">The sequence shown here is derived from an EMBL/GenBank/DDBJ whole genome shotgun (WGS) entry which is preliminary data.</text>
</comment>
<dbReference type="SUPFAM" id="SSF158235">
    <property type="entry name" value="SOCS box-like"/>
    <property type="match status" value="1"/>
</dbReference>
<evidence type="ECO:0000313" key="4">
    <source>
        <dbReference type="EMBL" id="CAL4163375.1"/>
    </source>
</evidence>
<evidence type="ECO:0000256" key="2">
    <source>
        <dbReference type="SAM" id="Phobius"/>
    </source>
</evidence>
<evidence type="ECO:0000313" key="5">
    <source>
        <dbReference type="Proteomes" id="UP001497623"/>
    </source>
</evidence>
<dbReference type="SMART" id="SM00969">
    <property type="entry name" value="SOCS_box"/>
    <property type="match status" value="1"/>
</dbReference>
<dbReference type="Gene3D" id="1.10.750.20">
    <property type="entry name" value="SOCS box"/>
    <property type="match status" value="1"/>
</dbReference>
<dbReference type="InterPro" id="IPR037962">
    <property type="entry name" value="Neuralized"/>
</dbReference>
<dbReference type="Pfam" id="PF07525">
    <property type="entry name" value="SOCS_box"/>
    <property type="match status" value="1"/>
</dbReference>
<dbReference type="EMBL" id="CAXKWB010046142">
    <property type="protein sequence ID" value="CAL4163375.1"/>
    <property type="molecule type" value="Genomic_DNA"/>
</dbReference>
<reference evidence="4 5" key="1">
    <citation type="submission" date="2024-05" db="EMBL/GenBank/DDBJ databases">
        <authorList>
            <person name="Wallberg A."/>
        </authorList>
    </citation>
    <scope>NUCLEOTIDE SEQUENCE [LARGE SCALE GENOMIC DNA]</scope>
</reference>
<dbReference type="CDD" id="cd03717">
    <property type="entry name" value="SOCS_SOCS_like"/>
    <property type="match status" value="1"/>
</dbReference>